<organism evidence="3 4">
    <name type="scientific">Phytophthora palmivora</name>
    <dbReference type="NCBI Taxonomy" id="4796"/>
    <lineage>
        <taxon>Eukaryota</taxon>
        <taxon>Sar</taxon>
        <taxon>Stramenopiles</taxon>
        <taxon>Oomycota</taxon>
        <taxon>Peronosporomycetes</taxon>
        <taxon>Peronosporales</taxon>
        <taxon>Peronosporaceae</taxon>
        <taxon>Phytophthora</taxon>
    </lineage>
</organism>
<dbReference type="AlphaFoldDB" id="A0A2P4X065"/>
<dbReference type="PANTHER" id="PTHR31569:SF4">
    <property type="entry name" value="SWIM-TYPE DOMAIN-CONTAINING PROTEIN"/>
    <property type="match status" value="1"/>
</dbReference>
<dbReference type="PANTHER" id="PTHR31569">
    <property type="entry name" value="SWIM-TYPE DOMAIN-CONTAINING PROTEIN"/>
    <property type="match status" value="1"/>
</dbReference>
<evidence type="ECO:0000313" key="3">
    <source>
        <dbReference type="EMBL" id="POM58934.1"/>
    </source>
</evidence>
<reference evidence="3 4" key="1">
    <citation type="journal article" date="2017" name="Genome Biol. Evol.">
        <title>Phytophthora megakarya and P. palmivora, closely related causal agents of cacao black pod rot, underwent increases in genome sizes and gene numbers by different mechanisms.</title>
        <authorList>
            <person name="Ali S.S."/>
            <person name="Shao J."/>
            <person name="Lary D.J."/>
            <person name="Kronmiller B."/>
            <person name="Shen D."/>
            <person name="Strem M.D."/>
            <person name="Amoako-Attah I."/>
            <person name="Akrofi A.Y."/>
            <person name="Begoude B.A."/>
            <person name="Ten Hoopen G.M."/>
            <person name="Coulibaly K."/>
            <person name="Kebe B.I."/>
            <person name="Melnick R.L."/>
            <person name="Guiltinan M.J."/>
            <person name="Tyler B.M."/>
            <person name="Meinhardt L.W."/>
            <person name="Bailey B.A."/>
        </authorList>
    </citation>
    <scope>NUCLEOTIDE SEQUENCE [LARGE SCALE GENOMIC DNA]</scope>
    <source>
        <strain evidence="4">sbr112.9</strain>
    </source>
</reference>
<feature type="domain" description="ZSWIM3 N-terminal" evidence="2">
    <location>
        <begin position="60"/>
        <end position="148"/>
    </location>
</feature>
<name>A0A2P4X065_9STRA</name>
<protein>
    <recommendedName>
        <fullName evidence="2">ZSWIM3 N-terminal domain-containing protein</fullName>
    </recommendedName>
</protein>
<gene>
    <name evidence="3" type="ORF">PHPALM_36352</name>
</gene>
<accession>A0A2P4X065</accession>
<proteinExistence type="predicted"/>
<sequence>MCADIRTTQPHKKASSRRRQDPNADRTPRIQRTATYTKRVAMESSREYVQNKITLMPKLEFSSWSKFNEALEAYCNKQYLLFRARDTQTVKKHNSVKMIQIPNNMEHSFKVFRCTHGCSQKSRSKGKRTTPRRYTGCKARFTARVTDTTVGRETAEWKIVLLNWTWTHKHRTNASIYAGYFGAGSIPQNSRIFDEVGLLADVNTESHRIQEFLTGALDRQVTH</sequence>
<dbReference type="Proteomes" id="UP000237271">
    <property type="component" value="Unassembled WGS sequence"/>
</dbReference>
<dbReference type="OrthoDB" id="166650at2759"/>
<evidence type="ECO:0000259" key="2">
    <source>
        <dbReference type="Pfam" id="PF21599"/>
    </source>
</evidence>
<dbReference type="InterPro" id="IPR048325">
    <property type="entry name" value="ZSWIM3_N"/>
</dbReference>
<feature type="compositionally biased region" description="Basic and acidic residues" evidence="1">
    <location>
        <begin position="18"/>
        <end position="28"/>
    </location>
</feature>
<comment type="caution">
    <text evidence="3">The sequence shown here is derived from an EMBL/GenBank/DDBJ whole genome shotgun (WGS) entry which is preliminary data.</text>
</comment>
<evidence type="ECO:0000313" key="4">
    <source>
        <dbReference type="Proteomes" id="UP000237271"/>
    </source>
</evidence>
<evidence type="ECO:0000256" key="1">
    <source>
        <dbReference type="SAM" id="MobiDB-lite"/>
    </source>
</evidence>
<dbReference type="Pfam" id="PF21599">
    <property type="entry name" value="ZSWIM3_N"/>
    <property type="match status" value="1"/>
</dbReference>
<dbReference type="InterPro" id="IPR052579">
    <property type="entry name" value="Zinc_finger_SWIM"/>
</dbReference>
<dbReference type="EMBL" id="NCKW01020128">
    <property type="protein sequence ID" value="POM58934.1"/>
    <property type="molecule type" value="Genomic_DNA"/>
</dbReference>
<feature type="region of interest" description="Disordered" evidence="1">
    <location>
        <begin position="1"/>
        <end position="30"/>
    </location>
</feature>
<keyword evidence="4" id="KW-1185">Reference proteome</keyword>